<dbReference type="InterPro" id="IPR021830">
    <property type="entry name" value="DUF3422"/>
</dbReference>
<sequence length="413" mass="46261">MALRAPLEASHIAVLSGELENERNRDHFIELCRRFGATPPAPQANYHVADLGQIRVRWERHTEFTTYTFYREGPFAEPFREPAIGHVPLDWLHQLPGQLLVAVHLALEPASAAERDAASLAALCGSDRYVGSLMTGGKAVAWTDFRLNADGFVRILVRDRGLNHRQAGRLVQRLLEVETYRTAALLAFPLALKTRPQLRALELELTELTRRIAEVKELQAEQALLKALTRLDAETARLASQTSYRFGAAKAYYNLVRRRIAELREERIEGLQTWCEFMDRRLAPAMETCESVNARLERLAVRVSHAGNTLRTVVDVALQAQNRDLLRSMNRRVQLQIRLQQTVEGLSVVAISYYVLGLVGYALKGLGALSLGIDVEVLQAVSLLLVVPLVWAGVRRLRHLAVPESKAPPADPQ</sequence>
<dbReference type="Proteomes" id="UP000321201">
    <property type="component" value="Unassembled WGS sequence"/>
</dbReference>
<keyword evidence="2" id="KW-1185">Reference proteome</keyword>
<evidence type="ECO:0000313" key="1">
    <source>
        <dbReference type="EMBL" id="TXF12310.1"/>
    </source>
</evidence>
<name>A0A5C7ELB9_9PROT</name>
<evidence type="ECO:0000313" key="2">
    <source>
        <dbReference type="Proteomes" id="UP000321201"/>
    </source>
</evidence>
<organism evidence="1 2">
    <name type="scientific">Pelomicrobium methylotrophicum</name>
    <dbReference type="NCBI Taxonomy" id="2602750"/>
    <lineage>
        <taxon>Bacteria</taxon>
        <taxon>Pseudomonadati</taxon>
        <taxon>Pseudomonadota</taxon>
        <taxon>Hydrogenophilia</taxon>
        <taxon>Hydrogenophilia incertae sedis</taxon>
        <taxon>Pelomicrobium</taxon>
    </lineage>
</organism>
<dbReference type="Pfam" id="PF11902">
    <property type="entry name" value="DUF3422"/>
    <property type="match status" value="1"/>
</dbReference>
<gene>
    <name evidence="1" type="ORF">FR698_07070</name>
</gene>
<comment type="caution">
    <text evidence="1">The sequence shown here is derived from an EMBL/GenBank/DDBJ whole genome shotgun (WGS) entry which is preliminary data.</text>
</comment>
<dbReference type="AlphaFoldDB" id="A0A5C7ELB9"/>
<protein>
    <submittedName>
        <fullName evidence="1">DUF3422 domain-containing protein</fullName>
    </submittedName>
</protein>
<dbReference type="EMBL" id="VPFL01000007">
    <property type="protein sequence ID" value="TXF12310.1"/>
    <property type="molecule type" value="Genomic_DNA"/>
</dbReference>
<dbReference type="OrthoDB" id="9767470at2"/>
<accession>A0A5C7ELB9</accession>
<dbReference type="InParanoid" id="A0A5C7ELB9"/>
<proteinExistence type="predicted"/>
<reference evidence="1 2" key="1">
    <citation type="submission" date="2019-08" db="EMBL/GenBank/DDBJ databases">
        <title>Pelomicrobium methylotrophicum gen. nov., sp. nov. a moderately thermophilic, facultatively anaerobic, lithoautotrophic and methylotrophic bacterium isolated from a terrestrial mud volcano.</title>
        <authorList>
            <person name="Slobodkina G.B."/>
            <person name="Merkel A.Y."/>
            <person name="Slobodkin A.I."/>
        </authorList>
    </citation>
    <scope>NUCLEOTIDE SEQUENCE [LARGE SCALE GENOMIC DNA]</scope>
    <source>
        <strain evidence="1 2">SM250</strain>
    </source>
</reference>